<accession>A0ABQ8PW15</accession>
<keyword evidence="2" id="KW-1185">Reference proteome</keyword>
<proteinExistence type="predicted"/>
<name>A0ABQ8PW15_9AGAR</name>
<reference evidence="1" key="1">
    <citation type="submission" date="2022-08" db="EMBL/GenBank/DDBJ databases">
        <authorList>
            <consortium name="DOE Joint Genome Institute"/>
            <person name="Min B."/>
            <person name="Riley R."/>
            <person name="Sierra-Patev S."/>
            <person name="Naranjo-Ortiz M."/>
            <person name="Looney B."/>
            <person name="Konkel Z."/>
            <person name="Slot J.C."/>
            <person name="Sakamoto Y."/>
            <person name="Steenwyk J.L."/>
            <person name="Rokas A."/>
            <person name="Carro J."/>
            <person name="Camarero S."/>
            <person name="Ferreira P."/>
            <person name="Molpeceres G."/>
            <person name="Ruiz-Duenas F.J."/>
            <person name="Serrano A."/>
            <person name="Henrissat B."/>
            <person name="Drula E."/>
            <person name="Hughes K.W."/>
            <person name="Mata J.L."/>
            <person name="Ishikawa N.K."/>
            <person name="Vargas-Isla R."/>
            <person name="Ushijima S."/>
            <person name="Smith C.A."/>
            <person name="Ahrendt S."/>
            <person name="Andreopoulos W."/>
            <person name="He G."/>
            <person name="Labutti K."/>
            <person name="Lipzen A."/>
            <person name="Ng V."/>
            <person name="Sandor L."/>
            <person name="Barry K."/>
            <person name="Martinez A.T."/>
            <person name="Xiao Y."/>
            <person name="Gibbons J.G."/>
            <person name="Terashima K."/>
            <person name="Hibbett D.S."/>
            <person name="Grigoriev I.V."/>
        </authorList>
    </citation>
    <scope>NUCLEOTIDE SEQUENCE</scope>
    <source>
        <strain evidence="1">TFB10827</strain>
    </source>
</reference>
<evidence type="ECO:0000313" key="2">
    <source>
        <dbReference type="Proteomes" id="UP001163828"/>
    </source>
</evidence>
<dbReference type="EMBL" id="MU791764">
    <property type="protein sequence ID" value="KAJ3990628.1"/>
    <property type="molecule type" value="Genomic_DNA"/>
</dbReference>
<dbReference type="Proteomes" id="UP001163828">
    <property type="component" value="Unassembled WGS sequence"/>
</dbReference>
<organism evidence="1 2">
    <name type="scientific">Lentinula boryana</name>
    <dbReference type="NCBI Taxonomy" id="40481"/>
    <lineage>
        <taxon>Eukaryota</taxon>
        <taxon>Fungi</taxon>
        <taxon>Dikarya</taxon>
        <taxon>Basidiomycota</taxon>
        <taxon>Agaricomycotina</taxon>
        <taxon>Agaricomycetes</taxon>
        <taxon>Agaricomycetidae</taxon>
        <taxon>Agaricales</taxon>
        <taxon>Marasmiineae</taxon>
        <taxon>Omphalotaceae</taxon>
        <taxon>Lentinula</taxon>
    </lineage>
</organism>
<sequence>MISETLKTTVSSLQAAIHGLSTARHLVPEPITATPQTQLIPKLRSAPSAAALDRDDYPDVPFWDELTWSAHEKSRNNVKQLDYLTDEDGQVVGEGRLKEMSSYVRALFNQLLDAGKDPMSWRKHSDEAARYVYSNMLKKYSEFRYCDSDWKIRIFVMIRYREWSVGSGIASDEQGTIQEKEDSWY</sequence>
<gene>
    <name evidence="1" type="ORF">F5050DRAFT_1821863</name>
</gene>
<comment type="caution">
    <text evidence="1">The sequence shown here is derived from an EMBL/GenBank/DDBJ whole genome shotgun (WGS) entry which is preliminary data.</text>
</comment>
<protein>
    <submittedName>
        <fullName evidence="1">Uncharacterized protein</fullName>
    </submittedName>
</protein>
<evidence type="ECO:0000313" key="1">
    <source>
        <dbReference type="EMBL" id="KAJ3990628.1"/>
    </source>
</evidence>